<feature type="compositionally biased region" description="Low complexity" evidence="1">
    <location>
        <begin position="363"/>
        <end position="382"/>
    </location>
</feature>
<feature type="domain" description="Tox-PL" evidence="2">
    <location>
        <begin position="919"/>
        <end position="1045"/>
    </location>
</feature>
<feature type="compositionally biased region" description="Basic and acidic residues" evidence="1">
    <location>
        <begin position="1474"/>
        <end position="1498"/>
    </location>
</feature>
<keyword evidence="5" id="KW-1185">Reference proteome</keyword>
<dbReference type="Pfam" id="PF25547">
    <property type="entry name" value="WXG100_2"/>
    <property type="match status" value="1"/>
</dbReference>
<feature type="compositionally biased region" description="Polar residues" evidence="1">
    <location>
        <begin position="533"/>
        <end position="558"/>
    </location>
</feature>
<sequence>MTILPSPIPHPLDFSPWDLPGWAYEALEWVVGFDWPEGNEAATWDVADQWYALADAMVGPREDAVLAAQQVIDGYGGSGTTIEAFIAAWNQVAAGGDEAPLNSLIAFADAMAQMVWECGGDIEAAKLEAWIELGLFVIELIALAVTVALTLGAASPAAGGLIAATRFAIQQIFKKLVAQLAKKSIKQALKDLGKRAAKDVLTKKGLKNLGRNALHSAKDEAREEAITNSLVQGYQQAAGHGNFSFSELGMSALGGAAGGAAATGGGIGGNGKGGVFRGAASDMLGELGGSAVSGQLPSFEDLAKSGTSGAVGTSVSNSKDSFSDIKNSLNTGDLKLGGSLPASSGPSTSFAGTNGGGPSLDFSGGADSGSSGSSSGSSSSSSSGGGSSYSGGGSSSSSTSSSSTSSSSYSPSYSASYSSSASDGGVSTTTASHSSSSSPASFSSSPSSSSPSSFSSPSDSGASSPATSPVSSSHADNGSSAAASDPGSTSPASHSPQSSPVSHSPSSSTDNDVRLSSFAPPAEAPAHTGPGNTGMTSPGPNPSTVNTPPQGGNPSTNAPMAFAPNTGNNGPLGGAPNPNVSLAGGGPTPTINPSTTSPGSPAGPPINPAPANTTPTSTPQGPTPATTTPGPNTPAANSPNPVTTNPTTPASTNPAAASPSNPGGPTTTNPNTSSPNSPRPPAAGPNPHNPTAAGVTPAPDAGRNDPAGPGVVHGMPSPASRPTPAAKFEQDYFDQGARNKQAVKTEVERRELAYYNQRIAQSQQWQDAARRAARKAALRLDFAQRDHHRNVEAYHRQKEQAYQQAAADLSNPRRFDLTHKPDFDKANDESAFGVSDKPIWHNDQSALTGNANPPNVRHTRTYNKPGFLRRPLPMHQADLEWGFPKDHNNRPVRTADPRLPYFGLMNDGGPSADPTRGVNCVDCSISFMETYVHGRPTVAAPRTVDSYGFGKPDEHFGEKDGSIRAEEATGSGFTDLTPQYHAGARSDADVKADVDAGFQALIDTLRMGGHGSAAIVLNSWQGGGGHAWNAVNHKGDILFVDPQTGEYTDLTNMTTNSSSPRFATHYGHNGLPSNTNVVDLSALVIDGQGNPVSVPNTPKSRWSGPNTQVPPPPVAYQQQQQALQQQQQNPLPPPPPLPPLPPPPPLPGPTPPVTTQPAPPAPPVTTQPTPPTPPAPPAPPVTPPPAPPVDTMPAPAPPVETAPAPDPAVDTQNITVPPVDTQDVTVPPVDSQPSPTPSPETKPSPPVFDPLSVLDPESMNRPPEVDPLSVLDPGPKPAPTPVVEIDTATGPDNDVTLADDRPDPVPQPSPVSPVVDRNAEQQVKDSYHFELDSKRRGFDTEHRDNLVRDMRREARSKREAADHDAQTNRVADALGDPEVVARRQQAREQLYTDADIMDRQALDIERGGPIDDDVEVTGADWERVNETWADTTPGPVETDDRSALTGDGNPPPIDTTRRYHERGGLRPPLQIHQTDLERAMPRDEDGRIIRLADPREGDWFSLQNDGGPEADPTRSNNCGDNALSFYESYMHARPRVSAPRTFDGYQNGDPNRPINPERGVINRIEQATNSNFEGLTDVGDLSPDDARTQIRMAESRLHHHLLSTGHGSFAFITTQDQAGRTHIHQAINQNGTILYVDPQTRAVREGSPLYTNTGRDVGPDVVRMDALTLDGQNRPRPLHTGDAPTIATDPSGPHRPSREPDWVDSAWSEEEKVLKMMERYELLGDVPPTFDIVTNDAMHHAQRAHTLLKHGPQVELHRSADPHQSQLASSDPAAPDPVRTIEGRIYGDLPWGLGDQQNKSFKWISKSIMNDEINKYVTEKWPAIRSDLALRGRHEGFHDAKRLIGDGFYNKGWHGLGDREAERIRTSLATIVIRTVPGSDPPEPYIHTSFPAGLGKTNGHNATP</sequence>
<feature type="compositionally biased region" description="Low complexity" evidence="1">
    <location>
        <begin position="1207"/>
        <end position="1233"/>
    </location>
</feature>
<evidence type="ECO:0000259" key="3">
    <source>
        <dbReference type="Pfam" id="PF25547"/>
    </source>
</evidence>
<evidence type="ECO:0000313" key="4">
    <source>
        <dbReference type="EMBL" id="GID57682.1"/>
    </source>
</evidence>
<feature type="compositionally biased region" description="Basic and acidic residues" evidence="1">
    <location>
        <begin position="1338"/>
        <end position="1366"/>
    </location>
</feature>
<feature type="compositionally biased region" description="Low complexity" evidence="1">
    <location>
        <begin position="488"/>
        <end position="508"/>
    </location>
</feature>
<feature type="compositionally biased region" description="Low complexity" evidence="1">
    <location>
        <begin position="564"/>
        <end position="579"/>
    </location>
</feature>
<evidence type="ECO:0008006" key="6">
    <source>
        <dbReference type="Google" id="ProtNLM"/>
    </source>
</evidence>
<evidence type="ECO:0000313" key="5">
    <source>
        <dbReference type="Proteomes" id="UP000612282"/>
    </source>
</evidence>
<name>A0ABQ3XGQ6_9ACTN</name>
<feature type="region of interest" description="Disordered" evidence="1">
    <location>
        <begin position="1429"/>
        <end position="1517"/>
    </location>
</feature>
<evidence type="ECO:0000256" key="1">
    <source>
        <dbReference type="SAM" id="MobiDB-lite"/>
    </source>
</evidence>
<gene>
    <name evidence="4" type="ORF">Aco03nite_060860</name>
</gene>
<feature type="compositionally biased region" description="Pro residues" evidence="1">
    <location>
        <begin position="677"/>
        <end position="688"/>
    </location>
</feature>
<comment type="caution">
    <text evidence="4">The sequence shown here is derived from an EMBL/GenBank/DDBJ whole genome shotgun (WGS) entry which is preliminary data.</text>
</comment>
<dbReference type="Proteomes" id="UP000612282">
    <property type="component" value="Unassembled WGS sequence"/>
</dbReference>
<feature type="region of interest" description="Disordered" evidence="1">
    <location>
        <begin position="1538"/>
        <end position="1557"/>
    </location>
</feature>
<feature type="region of interest" description="Disordered" evidence="1">
    <location>
        <begin position="1089"/>
        <end position="1322"/>
    </location>
</feature>
<feature type="region of interest" description="Disordered" evidence="1">
    <location>
        <begin position="1338"/>
        <end position="1368"/>
    </location>
</feature>
<proteinExistence type="predicted"/>
<feature type="region of interest" description="Disordered" evidence="1">
    <location>
        <begin position="1756"/>
        <end position="1776"/>
    </location>
</feature>
<dbReference type="PANTHER" id="PTHR48125:SF12">
    <property type="entry name" value="AT HOOK TRANSCRIPTION FACTOR FAMILY-RELATED"/>
    <property type="match status" value="1"/>
</dbReference>
<feature type="compositionally biased region" description="Low complexity" evidence="1">
    <location>
        <begin position="588"/>
        <end position="600"/>
    </location>
</feature>
<dbReference type="PANTHER" id="PTHR48125">
    <property type="entry name" value="LP07818P1"/>
    <property type="match status" value="1"/>
</dbReference>
<organism evidence="4 5">
    <name type="scientific">Actinoplanes couchii</name>
    <dbReference type="NCBI Taxonomy" id="403638"/>
    <lineage>
        <taxon>Bacteria</taxon>
        <taxon>Bacillati</taxon>
        <taxon>Actinomycetota</taxon>
        <taxon>Actinomycetes</taxon>
        <taxon>Micromonosporales</taxon>
        <taxon>Micromonosporaceae</taxon>
        <taxon>Actinoplanes</taxon>
    </lineage>
</organism>
<feature type="compositionally biased region" description="Pro residues" evidence="1">
    <location>
        <begin position="1130"/>
        <end position="1206"/>
    </location>
</feature>
<feature type="compositionally biased region" description="Low complexity" evidence="1">
    <location>
        <begin position="395"/>
        <end position="473"/>
    </location>
</feature>
<reference evidence="4 5" key="1">
    <citation type="submission" date="2021-01" db="EMBL/GenBank/DDBJ databases">
        <title>Whole genome shotgun sequence of Actinoplanes couchii NBRC 106145.</title>
        <authorList>
            <person name="Komaki H."/>
            <person name="Tamura T."/>
        </authorList>
    </citation>
    <scope>NUCLEOTIDE SEQUENCE [LARGE SCALE GENOMIC DNA]</scope>
    <source>
        <strain evidence="4 5">NBRC 106145</strain>
    </source>
</reference>
<dbReference type="EMBL" id="BOMG01000075">
    <property type="protein sequence ID" value="GID57682.1"/>
    <property type="molecule type" value="Genomic_DNA"/>
</dbReference>
<feature type="region of interest" description="Disordered" evidence="1">
    <location>
        <begin position="337"/>
        <end position="725"/>
    </location>
</feature>
<feature type="region of interest" description="Disordered" evidence="1">
    <location>
        <begin position="820"/>
        <end position="839"/>
    </location>
</feature>
<feature type="compositionally biased region" description="Basic and acidic residues" evidence="1">
    <location>
        <begin position="1455"/>
        <end position="1464"/>
    </location>
</feature>
<feature type="compositionally biased region" description="Low complexity" evidence="1">
    <location>
        <begin position="609"/>
        <end position="676"/>
    </location>
</feature>
<feature type="compositionally biased region" description="Low complexity" evidence="1">
    <location>
        <begin position="1115"/>
        <end position="1129"/>
    </location>
</feature>
<feature type="compositionally biased region" description="Gly residues" evidence="1">
    <location>
        <begin position="383"/>
        <end position="394"/>
    </location>
</feature>
<feature type="compositionally biased region" description="Pro residues" evidence="1">
    <location>
        <begin position="1234"/>
        <end position="1248"/>
    </location>
</feature>
<evidence type="ECO:0000259" key="2">
    <source>
        <dbReference type="Pfam" id="PF15644"/>
    </source>
</evidence>
<feature type="region of interest" description="Disordered" evidence="1">
    <location>
        <begin position="1671"/>
        <end position="1704"/>
    </location>
</feature>
<feature type="region of interest" description="Disordered" evidence="1">
    <location>
        <begin position="1882"/>
        <end position="1904"/>
    </location>
</feature>
<accession>A0ABQ3XGQ6</accession>
<feature type="compositionally biased region" description="Polar residues" evidence="1">
    <location>
        <begin position="1090"/>
        <end position="1106"/>
    </location>
</feature>
<dbReference type="Pfam" id="PF15644">
    <property type="entry name" value="Gln_amidase"/>
    <property type="match status" value="2"/>
</dbReference>
<protein>
    <recommendedName>
        <fullName evidence="6">Tox-PL domain-containing protein</fullName>
    </recommendedName>
</protein>
<dbReference type="InterPro" id="IPR057746">
    <property type="entry name" value="CpnT-like_N"/>
</dbReference>
<feature type="domain" description="Outer membrane channel protein CpnT-like N-terminal" evidence="3">
    <location>
        <begin position="8"/>
        <end position="157"/>
    </location>
</feature>
<feature type="compositionally biased region" description="Low complexity" evidence="1">
    <location>
        <begin position="337"/>
        <end position="349"/>
    </location>
</feature>
<dbReference type="RefSeq" id="WP_203800825.1">
    <property type="nucleotide sequence ID" value="NZ_BAAAQE010000099.1"/>
</dbReference>
<feature type="domain" description="Tox-PL" evidence="2">
    <location>
        <begin position="1516"/>
        <end position="1641"/>
    </location>
</feature>
<dbReference type="InterPro" id="IPR028908">
    <property type="entry name" value="Tox-PL_dom"/>
</dbReference>